<reference evidence="1 2" key="1">
    <citation type="journal article" date="2019" name="Int. J. Syst. Evol. Microbiol.">
        <title>The Global Catalogue of Microorganisms (GCM) 10K type strain sequencing project: providing services to taxonomists for standard genome sequencing and annotation.</title>
        <authorList>
            <consortium name="The Broad Institute Genomics Platform"/>
            <consortium name="The Broad Institute Genome Sequencing Center for Infectious Disease"/>
            <person name="Wu L."/>
            <person name="Ma J."/>
        </authorList>
    </citation>
    <scope>NUCLEOTIDE SEQUENCE [LARGE SCALE GENOMIC DNA]</scope>
    <source>
        <strain evidence="1 2">XZGYJ-43</strain>
    </source>
</reference>
<dbReference type="Proteomes" id="UP001596447">
    <property type="component" value="Unassembled WGS sequence"/>
</dbReference>
<sequence length="190" mass="21015">MSGHDGPLPALKERAGVVAALADGRQTLLLRDPGLKPQEYAGWFALYPAFSHQSPDRYSPEALDYYRENAEKPADGIPVRAVARVADEWTAPASVVEALAEHYVYSPAGIREKYGVEDERDEVRALLLRVAELPAERVLAERPAYRGCRTWISLDESVDLDPTEAVPVLDDESFAARREGVETALGRGRR</sequence>
<gene>
    <name evidence="1" type="ORF">ACFQJ9_04215</name>
</gene>
<name>A0ABD5Z0E2_9EURY</name>
<evidence type="ECO:0000313" key="1">
    <source>
        <dbReference type="EMBL" id="MFC7198632.1"/>
    </source>
</evidence>
<dbReference type="RefSeq" id="WP_279528590.1">
    <property type="nucleotide sequence ID" value="NZ_CP122312.1"/>
</dbReference>
<organism evidence="1 2">
    <name type="scientific">Halospeciosus flavus</name>
    <dbReference type="NCBI Taxonomy" id="3032283"/>
    <lineage>
        <taxon>Archaea</taxon>
        <taxon>Methanobacteriati</taxon>
        <taxon>Methanobacteriota</taxon>
        <taxon>Stenosarchaea group</taxon>
        <taxon>Halobacteria</taxon>
        <taxon>Halobacteriales</taxon>
        <taxon>Halobacteriaceae</taxon>
        <taxon>Halospeciosus</taxon>
    </lineage>
</organism>
<dbReference type="InterPro" id="IPR014923">
    <property type="entry name" value="DUF1802"/>
</dbReference>
<evidence type="ECO:0000313" key="2">
    <source>
        <dbReference type="Proteomes" id="UP001596447"/>
    </source>
</evidence>
<proteinExistence type="predicted"/>
<protein>
    <submittedName>
        <fullName evidence="1">DUF1802 family protein</fullName>
    </submittedName>
</protein>
<comment type="caution">
    <text evidence="1">The sequence shown here is derived from an EMBL/GenBank/DDBJ whole genome shotgun (WGS) entry which is preliminary data.</text>
</comment>
<dbReference type="EMBL" id="JBHTAR010000011">
    <property type="protein sequence ID" value="MFC7198632.1"/>
    <property type="molecule type" value="Genomic_DNA"/>
</dbReference>
<accession>A0ABD5Z0E2</accession>
<dbReference type="AlphaFoldDB" id="A0ABD5Z0E2"/>
<dbReference type="Pfam" id="PF08819">
    <property type="entry name" value="DUF1802"/>
    <property type="match status" value="1"/>
</dbReference>
<keyword evidence="2" id="KW-1185">Reference proteome</keyword>